<dbReference type="EMBL" id="JACHMB010000001">
    <property type="protein sequence ID" value="MBB5774221.1"/>
    <property type="molecule type" value="Genomic_DNA"/>
</dbReference>
<gene>
    <name evidence="1" type="ORF">HD596_000977</name>
</gene>
<sequence>MPSLALSLVGLVPRPDGTANRLPPALPAMIRVM</sequence>
<reference evidence="1 2" key="1">
    <citation type="submission" date="2020-08" db="EMBL/GenBank/DDBJ databases">
        <title>Sequencing the genomes of 1000 actinobacteria strains.</title>
        <authorList>
            <person name="Klenk H.-P."/>
        </authorList>
    </citation>
    <scope>NUCLEOTIDE SEQUENCE [LARGE SCALE GENOMIC DNA]</scope>
    <source>
        <strain evidence="1 2">DSM 45507</strain>
    </source>
</reference>
<protein>
    <submittedName>
        <fullName evidence="1">Uncharacterized protein</fullName>
    </submittedName>
</protein>
<name>A0A7W9L862_9ACTN</name>
<accession>A0A7W9L862</accession>
<organism evidence="1 2">
    <name type="scientific">Nonomuraea jabiensis</name>
    <dbReference type="NCBI Taxonomy" id="882448"/>
    <lineage>
        <taxon>Bacteria</taxon>
        <taxon>Bacillati</taxon>
        <taxon>Actinomycetota</taxon>
        <taxon>Actinomycetes</taxon>
        <taxon>Streptosporangiales</taxon>
        <taxon>Streptosporangiaceae</taxon>
        <taxon>Nonomuraea</taxon>
    </lineage>
</organism>
<keyword evidence="2" id="KW-1185">Reference proteome</keyword>
<dbReference type="AlphaFoldDB" id="A0A7W9L862"/>
<evidence type="ECO:0000313" key="2">
    <source>
        <dbReference type="Proteomes" id="UP000579153"/>
    </source>
</evidence>
<evidence type="ECO:0000313" key="1">
    <source>
        <dbReference type="EMBL" id="MBB5774221.1"/>
    </source>
</evidence>
<dbReference type="Proteomes" id="UP000579153">
    <property type="component" value="Unassembled WGS sequence"/>
</dbReference>
<proteinExistence type="predicted"/>
<comment type="caution">
    <text evidence="1">The sequence shown here is derived from an EMBL/GenBank/DDBJ whole genome shotgun (WGS) entry which is preliminary data.</text>
</comment>